<dbReference type="Proteomes" id="UP000197065">
    <property type="component" value="Unassembled WGS sequence"/>
</dbReference>
<feature type="region of interest" description="Disordered" evidence="1">
    <location>
        <begin position="1"/>
        <end position="37"/>
    </location>
</feature>
<dbReference type="Pfam" id="PF11154">
    <property type="entry name" value="DUF2934"/>
    <property type="match status" value="1"/>
</dbReference>
<evidence type="ECO:0000256" key="1">
    <source>
        <dbReference type="SAM" id="MobiDB-lite"/>
    </source>
</evidence>
<organism evidence="2 3">
    <name type="scientific">Arboricoccus pini</name>
    <dbReference type="NCBI Taxonomy" id="1963835"/>
    <lineage>
        <taxon>Bacteria</taxon>
        <taxon>Pseudomonadati</taxon>
        <taxon>Pseudomonadota</taxon>
        <taxon>Alphaproteobacteria</taxon>
        <taxon>Geminicoccales</taxon>
        <taxon>Geminicoccaceae</taxon>
        <taxon>Arboricoccus</taxon>
    </lineage>
</organism>
<evidence type="ECO:0000313" key="2">
    <source>
        <dbReference type="EMBL" id="SNB71556.1"/>
    </source>
</evidence>
<protein>
    <recommendedName>
        <fullName evidence="4">DUF2934 domain-containing protein</fullName>
    </recommendedName>
</protein>
<evidence type="ECO:0000313" key="3">
    <source>
        <dbReference type="Proteomes" id="UP000197065"/>
    </source>
</evidence>
<name>A0A212RGR4_9PROT</name>
<dbReference type="RefSeq" id="WP_243389873.1">
    <property type="nucleotide sequence ID" value="NZ_FYEH01000008.1"/>
</dbReference>
<accession>A0A212RGR4</accession>
<sequence length="78" mass="8851">MAAYVSHMDYMSSGGVPTSQSKSRKRTMAGDPSWRKRVGERAHAIWEREGRPYGRAGDHWLQAERELLEEESEPGSSE</sequence>
<dbReference type="AlphaFoldDB" id="A0A212RGR4"/>
<gene>
    <name evidence="2" type="ORF">SAMN07250955_108139</name>
</gene>
<proteinExistence type="predicted"/>
<dbReference type="EMBL" id="FYEH01000008">
    <property type="protein sequence ID" value="SNB71556.1"/>
    <property type="molecule type" value="Genomic_DNA"/>
</dbReference>
<evidence type="ECO:0008006" key="4">
    <source>
        <dbReference type="Google" id="ProtNLM"/>
    </source>
</evidence>
<reference evidence="2 3" key="1">
    <citation type="submission" date="2017-06" db="EMBL/GenBank/DDBJ databases">
        <authorList>
            <person name="Kim H.J."/>
            <person name="Triplett B.A."/>
        </authorList>
    </citation>
    <scope>NUCLEOTIDE SEQUENCE [LARGE SCALE GENOMIC DNA]</scope>
    <source>
        <strain evidence="2 3">B29T1</strain>
    </source>
</reference>
<dbReference type="InterPro" id="IPR021327">
    <property type="entry name" value="DUF2934"/>
</dbReference>
<keyword evidence="3" id="KW-1185">Reference proteome</keyword>